<dbReference type="NCBIfam" id="TIGR02607">
    <property type="entry name" value="antidote_HigA"/>
    <property type="match status" value="1"/>
</dbReference>
<evidence type="ECO:0000256" key="1">
    <source>
        <dbReference type="ARBA" id="ARBA00023125"/>
    </source>
</evidence>
<reference evidence="3 4" key="1">
    <citation type="submission" date="2020-08" db="EMBL/GenBank/DDBJ databases">
        <title>Genomic Encyclopedia of Type Strains, Phase IV (KMG-IV): sequencing the most valuable type-strain genomes for metagenomic binning, comparative biology and taxonomic classification.</title>
        <authorList>
            <person name="Goeker M."/>
        </authorList>
    </citation>
    <scope>NUCLEOTIDE SEQUENCE [LARGE SCALE GENOMIC DNA]</scope>
    <source>
        <strain evidence="3 4">DSM 21319</strain>
    </source>
</reference>
<dbReference type="RefSeq" id="WP_184146954.1">
    <property type="nucleotide sequence ID" value="NZ_JACHIK010000026.1"/>
</dbReference>
<dbReference type="Gene3D" id="1.10.260.40">
    <property type="entry name" value="lambda repressor-like DNA-binding domains"/>
    <property type="match status" value="1"/>
</dbReference>
<dbReference type="Proteomes" id="UP000535406">
    <property type="component" value="Unassembled WGS sequence"/>
</dbReference>
<dbReference type="GO" id="GO:0003677">
    <property type="term" value="F:DNA binding"/>
    <property type="evidence" value="ECO:0007669"/>
    <property type="project" value="UniProtKB-KW"/>
</dbReference>
<keyword evidence="1" id="KW-0238">DNA-binding</keyword>
<dbReference type="InterPro" id="IPR010982">
    <property type="entry name" value="Lambda_DNA-bd_dom_sf"/>
</dbReference>
<dbReference type="AlphaFoldDB" id="A0A7W7YZQ6"/>
<comment type="caution">
    <text evidence="3">The sequence shown here is derived from an EMBL/GenBank/DDBJ whole genome shotgun (WGS) entry which is preliminary data.</text>
</comment>
<dbReference type="InterPro" id="IPR001387">
    <property type="entry name" value="Cro/C1-type_HTH"/>
</dbReference>
<dbReference type="PANTHER" id="PTHR36924:SF1">
    <property type="entry name" value="ANTITOXIN HIGA-1"/>
    <property type="match status" value="1"/>
</dbReference>
<gene>
    <name evidence="3" type="ORF">HNQ66_004515</name>
</gene>
<dbReference type="PANTHER" id="PTHR36924">
    <property type="entry name" value="ANTITOXIN HIGA-1"/>
    <property type="match status" value="1"/>
</dbReference>
<dbReference type="SUPFAM" id="SSF47413">
    <property type="entry name" value="lambda repressor-like DNA-binding domains"/>
    <property type="match status" value="1"/>
</dbReference>
<dbReference type="PROSITE" id="PS50943">
    <property type="entry name" value="HTH_CROC1"/>
    <property type="match status" value="1"/>
</dbReference>
<protein>
    <submittedName>
        <fullName evidence="3">Addiction module HigA family antidote</fullName>
    </submittedName>
</protein>
<accession>A0A7W7YZQ6</accession>
<evidence type="ECO:0000313" key="3">
    <source>
        <dbReference type="EMBL" id="MBB5045087.1"/>
    </source>
</evidence>
<dbReference type="Pfam" id="PF01381">
    <property type="entry name" value="HTH_3"/>
    <property type="match status" value="1"/>
</dbReference>
<dbReference type="EMBL" id="JACHIK010000026">
    <property type="protein sequence ID" value="MBB5045087.1"/>
    <property type="molecule type" value="Genomic_DNA"/>
</dbReference>
<evidence type="ECO:0000259" key="2">
    <source>
        <dbReference type="PROSITE" id="PS50943"/>
    </source>
</evidence>
<sequence>MAIKIHSSIHVHPGPWLKRQIVEPRGVNVKALAEHLGVSRQNLSNVLNGHTALSAEMAIRFEKAFGLRAETIMRMQGAYDLAQVRAHERDIKVSPLPTAA</sequence>
<organism evidence="3 4">
    <name type="scientific">Shinella fusca</name>
    <dbReference type="NCBI Taxonomy" id="544480"/>
    <lineage>
        <taxon>Bacteria</taxon>
        <taxon>Pseudomonadati</taxon>
        <taxon>Pseudomonadota</taxon>
        <taxon>Alphaproteobacteria</taxon>
        <taxon>Hyphomicrobiales</taxon>
        <taxon>Rhizobiaceae</taxon>
        <taxon>Shinella</taxon>
    </lineage>
</organism>
<dbReference type="CDD" id="cd00093">
    <property type="entry name" value="HTH_XRE"/>
    <property type="match status" value="1"/>
</dbReference>
<evidence type="ECO:0000313" key="4">
    <source>
        <dbReference type="Proteomes" id="UP000535406"/>
    </source>
</evidence>
<dbReference type="InterPro" id="IPR013430">
    <property type="entry name" value="Toxin_antidote_HigA"/>
</dbReference>
<proteinExistence type="predicted"/>
<dbReference type="SMART" id="SM00530">
    <property type="entry name" value="HTH_XRE"/>
    <property type="match status" value="1"/>
</dbReference>
<keyword evidence="4" id="KW-1185">Reference proteome</keyword>
<feature type="domain" description="HTH cro/C1-type" evidence="2">
    <location>
        <begin position="25"/>
        <end position="72"/>
    </location>
</feature>
<name>A0A7W7YZQ6_9HYPH</name>